<keyword evidence="12" id="KW-1185">Reference proteome</keyword>
<feature type="domain" description="Peptidase M3A/M3B catalytic" evidence="10">
    <location>
        <begin position="283"/>
        <end position="528"/>
    </location>
</feature>
<evidence type="ECO:0000313" key="12">
    <source>
        <dbReference type="Proteomes" id="UP000503088"/>
    </source>
</evidence>
<keyword evidence="2 9" id="KW-0479">Metal-binding</keyword>
<accession>A0A7D3XR64</accession>
<dbReference type="AlphaFoldDB" id="A0A7D3XR64"/>
<evidence type="ECO:0000256" key="4">
    <source>
        <dbReference type="ARBA" id="ARBA00022801"/>
    </source>
</evidence>
<dbReference type="Gene3D" id="1.10.1370.30">
    <property type="match status" value="1"/>
</dbReference>
<evidence type="ECO:0000313" key="11">
    <source>
        <dbReference type="EMBL" id="QKG84048.1"/>
    </source>
</evidence>
<gene>
    <name evidence="11" type="ORF">GXN76_05880</name>
</gene>
<keyword evidence="8" id="KW-0325">Glycoprotein</keyword>
<dbReference type="Pfam" id="PF01432">
    <property type="entry name" value="Peptidase_M3"/>
    <property type="match status" value="1"/>
</dbReference>
<keyword evidence="4 9" id="KW-0378">Hydrolase</keyword>
<evidence type="ECO:0000256" key="7">
    <source>
        <dbReference type="ARBA" id="ARBA00023157"/>
    </source>
</evidence>
<sequence length="534" mass="63327">MDEQAQAFLDNLVPVLESLEKGINEAYWKVATTGEKKDEEEHARLMKELLQIYVDPDRFQTLKKLREGSIHDPLLKRQIHLLHLDFSKNQMDPEQIEESVRLETEIESAFVHFRAVYRGKKVSNNEIMQAFRDERDTYKRKDVWKASKQVGEIVKEPLLQLVRLRNRVAQAQGYRDYYQMSLFLNEIDEAELFSLLDELKEKTDQPFSDIKKEMDKVIAERYRHLRPEGIRPWHYEDPFFQEAPMVFDVDLDRFFRDRKIEDLSEQTFREIGLDVTRLLEQSDLYERAGKLQHAFCMDLDRKGDIRILCNLRPDSYWMGTLLHELGHGVYDQFIDEQLPYLLRKPAHTSATEAVAIMMERLSQEPAWLQRVAGIPQEQVEEVRDDLHKQSVLKMLVQIRWCMVMIYFERDLYADPDQNLNRLWWDYVERFQFLPRPENRNAPDWAAKIHLSSHPVYYQNYLLGDLMASQIMDTLLQEVKGEHPLVGSHVTGGILRERLFKLGATYPWRDWLKKATGETLNPDYFIRQIADKSDS</sequence>
<evidence type="ECO:0000256" key="8">
    <source>
        <dbReference type="ARBA" id="ARBA00023180"/>
    </source>
</evidence>
<name>A0A7D3XR64_9BACL</name>
<dbReference type="GO" id="GO:0004222">
    <property type="term" value="F:metalloendopeptidase activity"/>
    <property type="evidence" value="ECO:0007669"/>
    <property type="project" value="InterPro"/>
</dbReference>
<dbReference type="KEGG" id="kpul:GXN76_05880"/>
<keyword evidence="1 9" id="KW-0645">Protease</keyword>
<reference evidence="11 12" key="1">
    <citation type="submission" date="2020-01" db="EMBL/GenBank/DDBJ databases">
        <authorList>
            <person name="Gulvik C.A."/>
            <person name="Batra D.G."/>
        </authorList>
    </citation>
    <scope>NUCLEOTIDE SEQUENCE [LARGE SCALE GENOMIC DNA]</scope>
    <source>
        <strain evidence="11 12">W9323</strain>
    </source>
</reference>
<dbReference type="GO" id="GO:0016020">
    <property type="term" value="C:membrane"/>
    <property type="evidence" value="ECO:0007669"/>
    <property type="project" value="InterPro"/>
</dbReference>
<dbReference type="PANTHER" id="PTHR10514">
    <property type="entry name" value="ANGIOTENSIN-CONVERTING ENZYME"/>
    <property type="match status" value="1"/>
</dbReference>
<organism evidence="11 12">
    <name type="scientific">Kroppenstedtia pulmonis</name>
    <dbReference type="NCBI Taxonomy" id="1380685"/>
    <lineage>
        <taxon>Bacteria</taxon>
        <taxon>Bacillati</taxon>
        <taxon>Bacillota</taxon>
        <taxon>Bacilli</taxon>
        <taxon>Bacillales</taxon>
        <taxon>Thermoactinomycetaceae</taxon>
        <taxon>Kroppenstedtia</taxon>
    </lineage>
</organism>
<keyword evidence="6 9" id="KW-0482">Metalloprotease</keyword>
<evidence type="ECO:0000256" key="2">
    <source>
        <dbReference type="ARBA" id="ARBA00022723"/>
    </source>
</evidence>
<dbReference type="GO" id="GO:0008241">
    <property type="term" value="F:peptidyl-dipeptidase activity"/>
    <property type="evidence" value="ECO:0007669"/>
    <property type="project" value="InterPro"/>
</dbReference>
<keyword evidence="3" id="KW-0732">Signal</keyword>
<evidence type="ECO:0000259" key="10">
    <source>
        <dbReference type="Pfam" id="PF01432"/>
    </source>
</evidence>
<dbReference type="EMBL" id="CP048104">
    <property type="protein sequence ID" value="QKG84048.1"/>
    <property type="molecule type" value="Genomic_DNA"/>
</dbReference>
<comment type="similarity">
    <text evidence="9">Belongs to the peptidase M3 family.</text>
</comment>
<dbReference type="Proteomes" id="UP000503088">
    <property type="component" value="Chromosome"/>
</dbReference>
<keyword evidence="5 9" id="KW-0862">Zinc</keyword>
<evidence type="ECO:0000256" key="6">
    <source>
        <dbReference type="ARBA" id="ARBA00023049"/>
    </source>
</evidence>
<evidence type="ECO:0000256" key="1">
    <source>
        <dbReference type="ARBA" id="ARBA00022670"/>
    </source>
</evidence>
<comment type="cofactor">
    <cofactor evidence="9">
        <name>Zn(2+)</name>
        <dbReference type="ChEBI" id="CHEBI:29105"/>
    </cofactor>
    <text evidence="9">Binds 1 zinc ion.</text>
</comment>
<proteinExistence type="inferred from homology"/>
<dbReference type="RefSeq" id="WP_173221364.1">
    <property type="nucleotide sequence ID" value="NZ_CP048104.1"/>
</dbReference>
<dbReference type="GO" id="GO:0046872">
    <property type="term" value="F:metal ion binding"/>
    <property type="evidence" value="ECO:0007669"/>
    <property type="project" value="UniProtKB-UniRule"/>
</dbReference>
<keyword evidence="7" id="KW-1015">Disulfide bond</keyword>
<dbReference type="PANTHER" id="PTHR10514:SF27">
    <property type="entry name" value="ANGIOTENSIN-CONVERTING ENZYME"/>
    <property type="match status" value="1"/>
</dbReference>
<dbReference type="Pfam" id="PF01401">
    <property type="entry name" value="Peptidase_M2"/>
    <property type="match status" value="1"/>
</dbReference>
<dbReference type="SUPFAM" id="SSF55486">
    <property type="entry name" value="Metalloproteases ('zincins'), catalytic domain"/>
    <property type="match status" value="1"/>
</dbReference>
<evidence type="ECO:0000256" key="9">
    <source>
        <dbReference type="RuleBase" id="RU003435"/>
    </source>
</evidence>
<evidence type="ECO:0000256" key="3">
    <source>
        <dbReference type="ARBA" id="ARBA00022729"/>
    </source>
</evidence>
<dbReference type="InterPro" id="IPR001567">
    <property type="entry name" value="Pept_M3A_M3B_dom"/>
</dbReference>
<evidence type="ECO:0000256" key="5">
    <source>
        <dbReference type="ARBA" id="ARBA00022833"/>
    </source>
</evidence>
<protein>
    <submittedName>
        <fullName evidence="11">M2 family metallopeptidase</fullName>
    </submittedName>
</protein>
<dbReference type="InterPro" id="IPR001548">
    <property type="entry name" value="Peptidase_M2"/>
</dbReference>
<dbReference type="GO" id="GO:0006508">
    <property type="term" value="P:proteolysis"/>
    <property type="evidence" value="ECO:0007669"/>
    <property type="project" value="UniProtKB-KW"/>
</dbReference>